<proteinExistence type="predicted"/>
<reference evidence="1" key="1">
    <citation type="submission" date="2018-06" db="EMBL/GenBank/DDBJ databases">
        <authorList>
            <person name="Zhirakovskaya E."/>
        </authorList>
    </citation>
    <scope>NUCLEOTIDE SEQUENCE</scope>
</reference>
<dbReference type="InterPro" id="IPR013783">
    <property type="entry name" value="Ig-like_fold"/>
</dbReference>
<organism evidence="1">
    <name type="scientific">hydrothermal vent metagenome</name>
    <dbReference type="NCBI Taxonomy" id="652676"/>
    <lineage>
        <taxon>unclassified sequences</taxon>
        <taxon>metagenomes</taxon>
        <taxon>ecological metagenomes</taxon>
    </lineage>
</organism>
<sequence length="574" mass="58448">MYQLFKPFYFAIILSITAFITSCSDSDAFTGTGTGAGAGTDTGTDTVIRIGSSEAGTFTDGVLLATPNTISAGGTSVITAELVDATGTAITTNNTVTFSSTCVTDGIASFSNPSFLTTTGTATTNYSAQGCTGSDIITATLENTTQTASGTVTVASATAGSVEHTSNIPASIALAGTGSALSLSETSTVTFTIRDNLGLPVEGEDITFELNSIIGGISLSSLTATSDATGAVTTTVQSGTVATNVRVTATLNSNTAISTVSPPIAIATGPPAQNSMSIAASELNPNAWSVVNKQVTISVQLGDRFSNPISDGTIISFRTELGIIDPSCTTANGGCSVTWRSGNPKTNNLPIDPLANPPGFTTILAFVEGEESFIDNDANGVFSDGDGFAVLGFDREEAFRDDNGNGAFDAGENNIDFNSNSVHDSGNNLYNGKGCIHSTLCDANADAINVWQSIELVVAENDPKVIGVAIGSGAASATFPASFNTSQNSLTFTIGGTVNEQILPVGTKITFSTTNGEITSGENHTVPNSVSSADSYTVFISGDDTSSSDGVLTMEIEMGDSGSIFNFPPIGIID</sequence>
<evidence type="ECO:0008006" key="2">
    <source>
        <dbReference type="Google" id="ProtNLM"/>
    </source>
</evidence>
<dbReference type="AlphaFoldDB" id="A0A3B0WS54"/>
<dbReference type="InterPro" id="IPR008964">
    <property type="entry name" value="Invasin/intimin_cell_adhesion"/>
</dbReference>
<name>A0A3B0WS54_9ZZZZ</name>
<dbReference type="SUPFAM" id="SSF49373">
    <property type="entry name" value="Invasin/intimin cell-adhesion fragments"/>
    <property type="match status" value="1"/>
</dbReference>
<gene>
    <name evidence="1" type="ORF">MNBD_GAMMA06-1359</name>
</gene>
<dbReference type="EMBL" id="UOFD01000039">
    <property type="protein sequence ID" value="VAW52059.1"/>
    <property type="molecule type" value="Genomic_DNA"/>
</dbReference>
<evidence type="ECO:0000313" key="1">
    <source>
        <dbReference type="EMBL" id="VAW52059.1"/>
    </source>
</evidence>
<dbReference type="Gene3D" id="2.60.40.10">
    <property type="entry name" value="Immunoglobulins"/>
    <property type="match status" value="3"/>
</dbReference>
<protein>
    <recommendedName>
        <fullName evidence="2">Big-1 domain-containing protein</fullName>
    </recommendedName>
</protein>
<dbReference type="PROSITE" id="PS51257">
    <property type="entry name" value="PROKAR_LIPOPROTEIN"/>
    <property type="match status" value="1"/>
</dbReference>
<accession>A0A3B0WS54</accession>